<keyword evidence="4" id="KW-0624">Polysaccharide degradation</keyword>
<evidence type="ECO:0000313" key="7">
    <source>
        <dbReference type="Proteomes" id="UP000652761"/>
    </source>
</evidence>
<dbReference type="InterPro" id="IPR000726">
    <property type="entry name" value="Glyco_hydro_19_cat"/>
</dbReference>
<accession>A0A843V0B4</accession>
<evidence type="ECO:0000259" key="5">
    <source>
        <dbReference type="Pfam" id="PF00182"/>
    </source>
</evidence>
<feature type="domain" description="Glycoside hydrolase family 19 catalytic" evidence="5">
    <location>
        <begin position="1"/>
        <end position="53"/>
    </location>
</feature>
<proteinExistence type="predicted"/>
<evidence type="ECO:0000256" key="4">
    <source>
        <dbReference type="ARBA" id="ARBA00023326"/>
    </source>
</evidence>
<evidence type="ECO:0000256" key="1">
    <source>
        <dbReference type="ARBA" id="ARBA00000822"/>
    </source>
</evidence>
<dbReference type="InterPro" id="IPR023346">
    <property type="entry name" value="Lysozyme-like_dom_sf"/>
</dbReference>
<dbReference type="GO" id="GO:0008843">
    <property type="term" value="F:endochitinase activity"/>
    <property type="evidence" value="ECO:0007669"/>
    <property type="project" value="UniProtKB-EC"/>
</dbReference>
<keyword evidence="7" id="KW-1185">Reference proteome</keyword>
<dbReference type="OrthoDB" id="5985073at2759"/>
<dbReference type="GO" id="GO:0016998">
    <property type="term" value="P:cell wall macromolecule catabolic process"/>
    <property type="evidence" value="ECO:0007669"/>
    <property type="project" value="InterPro"/>
</dbReference>
<keyword evidence="3" id="KW-0119">Carbohydrate metabolism</keyword>
<name>A0A843V0B4_COLES</name>
<dbReference type="GO" id="GO:0006032">
    <property type="term" value="P:chitin catabolic process"/>
    <property type="evidence" value="ECO:0007669"/>
    <property type="project" value="InterPro"/>
</dbReference>
<reference evidence="6" key="1">
    <citation type="submission" date="2017-07" db="EMBL/GenBank/DDBJ databases">
        <title>Taro Niue Genome Assembly and Annotation.</title>
        <authorList>
            <person name="Atibalentja N."/>
            <person name="Keating K."/>
            <person name="Fields C.J."/>
        </authorList>
    </citation>
    <scope>NUCLEOTIDE SEQUENCE</scope>
    <source>
        <strain evidence="6">Niue_2</strain>
        <tissue evidence="6">Leaf</tissue>
    </source>
</reference>
<dbReference type="SUPFAM" id="SSF53955">
    <property type="entry name" value="Lysozyme-like"/>
    <property type="match status" value="1"/>
</dbReference>
<organism evidence="6 7">
    <name type="scientific">Colocasia esculenta</name>
    <name type="common">Wild taro</name>
    <name type="synonym">Arum esculentum</name>
    <dbReference type="NCBI Taxonomy" id="4460"/>
    <lineage>
        <taxon>Eukaryota</taxon>
        <taxon>Viridiplantae</taxon>
        <taxon>Streptophyta</taxon>
        <taxon>Embryophyta</taxon>
        <taxon>Tracheophyta</taxon>
        <taxon>Spermatophyta</taxon>
        <taxon>Magnoliopsida</taxon>
        <taxon>Liliopsida</taxon>
        <taxon>Araceae</taxon>
        <taxon>Aroideae</taxon>
        <taxon>Colocasieae</taxon>
        <taxon>Colocasia</taxon>
    </lineage>
</organism>
<dbReference type="GO" id="GO:0000272">
    <property type="term" value="P:polysaccharide catabolic process"/>
    <property type="evidence" value="ECO:0007669"/>
    <property type="project" value="UniProtKB-KW"/>
</dbReference>
<dbReference type="Gene3D" id="1.10.530.10">
    <property type="match status" value="1"/>
</dbReference>
<dbReference type="EMBL" id="NMUH01000963">
    <property type="protein sequence ID" value="MQL87234.1"/>
    <property type="molecule type" value="Genomic_DNA"/>
</dbReference>
<evidence type="ECO:0000256" key="3">
    <source>
        <dbReference type="ARBA" id="ARBA00023277"/>
    </source>
</evidence>
<evidence type="ECO:0000256" key="2">
    <source>
        <dbReference type="ARBA" id="ARBA00012729"/>
    </source>
</evidence>
<comment type="catalytic activity">
    <reaction evidence="1">
        <text>Random endo-hydrolysis of N-acetyl-beta-D-glucosaminide (1-&gt;4)-beta-linkages in chitin and chitodextrins.</text>
        <dbReference type="EC" id="3.2.1.14"/>
    </reaction>
</comment>
<dbReference type="Proteomes" id="UP000652761">
    <property type="component" value="Unassembled WGS sequence"/>
</dbReference>
<gene>
    <name evidence="6" type="ORF">Taro_019772</name>
</gene>
<protein>
    <recommendedName>
        <fullName evidence="2">chitinase</fullName>
        <ecNumber evidence="2">3.2.1.14</ecNumber>
    </recommendedName>
</protein>
<dbReference type="AlphaFoldDB" id="A0A843V0B4"/>
<dbReference type="Pfam" id="PF00182">
    <property type="entry name" value="Glyco_hydro_19"/>
    <property type="match status" value="1"/>
</dbReference>
<evidence type="ECO:0000313" key="6">
    <source>
        <dbReference type="EMBL" id="MQL87234.1"/>
    </source>
</evidence>
<sequence>MTPQSPKLSCHDVITGRWTPSPADQAAGRVPGFGLLTNIINGGWSAGMGPTAECRTASVSTGDTAACSV</sequence>
<comment type="caution">
    <text evidence="6">The sequence shown here is derived from an EMBL/GenBank/DDBJ whole genome shotgun (WGS) entry which is preliminary data.</text>
</comment>
<dbReference type="EC" id="3.2.1.14" evidence="2"/>